<dbReference type="EMBL" id="JAABNR010000002">
    <property type="protein sequence ID" value="NBZ86652.1"/>
    <property type="molecule type" value="Genomic_DNA"/>
</dbReference>
<accession>A0AAE4Y6B7</accession>
<evidence type="ECO:0000259" key="4">
    <source>
        <dbReference type="PROSITE" id="PS50240"/>
    </source>
</evidence>
<dbReference type="PROSITE" id="PS00134">
    <property type="entry name" value="TRYPSIN_HIS"/>
    <property type="match status" value="1"/>
</dbReference>
<evidence type="ECO:0000256" key="2">
    <source>
        <dbReference type="SAM" id="MobiDB-lite"/>
    </source>
</evidence>
<dbReference type="SUPFAM" id="SSF50494">
    <property type="entry name" value="Trypsin-like serine proteases"/>
    <property type="match status" value="1"/>
</dbReference>
<dbReference type="InterPro" id="IPR018114">
    <property type="entry name" value="TRYPSIN_HIS"/>
</dbReference>
<comment type="caution">
    <text evidence="5">The sequence shown here is derived from an EMBL/GenBank/DDBJ whole genome shotgun (WGS) entry which is preliminary data.</text>
</comment>
<dbReference type="InterPro" id="IPR009003">
    <property type="entry name" value="Peptidase_S1_PA"/>
</dbReference>
<dbReference type="PANTHER" id="PTHR15462">
    <property type="entry name" value="SERINE PROTEASE"/>
    <property type="match status" value="1"/>
</dbReference>
<feature type="signal peptide" evidence="3">
    <location>
        <begin position="1"/>
        <end position="22"/>
    </location>
</feature>
<feature type="domain" description="Peptidase S1" evidence="4">
    <location>
        <begin position="26"/>
        <end position="240"/>
    </location>
</feature>
<name>A0AAE4Y6B7_9RHOB</name>
<keyword evidence="6" id="KW-1185">Reference proteome</keyword>
<reference evidence="5" key="1">
    <citation type="submission" date="2020-01" db="EMBL/GenBank/DDBJ databases">
        <authorList>
            <person name="Chen W.-M."/>
        </authorList>
    </citation>
    <scope>NUCLEOTIDE SEQUENCE</scope>
    <source>
        <strain evidence="5">CYK-10</strain>
    </source>
</reference>
<dbReference type="PANTHER" id="PTHR15462:SF8">
    <property type="entry name" value="SERINE PROTEASE"/>
    <property type="match status" value="1"/>
</dbReference>
<evidence type="ECO:0000256" key="3">
    <source>
        <dbReference type="SAM" id="SignalP"/>
    </source>
</evidence>
<protein>
    <submittedName>
        <fullName evidence="5">Trypsin-like serine protease</fullName>
    </submittedName>
</protein>
<keyword evidence="5" id="KW-0378">Hydrolase</keyword>
<feature type="region of interest" description="Disordered" evidence="2">
    <location>
        <begin position="248"/>
        <end position="272"/>
    </location>
</feature>
<evidence type="ECO:0000313" key="6">
    <source>
        <dbReference type="Proteomes" id="UP001193501"/>
    </source>
</evidence>
<dbReference type="InterPro" id="IPR050966">
    <property type="entry name" value="Glutamyl_endopeptidase"/>
</dbReference>
<dbReference type="PROSITE" id="PS50240">
    <property type="entry name" value="TRYPSIN_DOM"/>
    <property type="match status" value="1"/>
</dbReference>
<dbReference type="PRINTS" id="PR00722">
    <property type="entry name" value="CHYMOTRYPSIN"/>
</dbReference>
<gene>
    <name evidence="5" type="ORF">GV832_03590</name>
</gene>
<dbReference type="Gene3D" id="2.40.10.10">
    <property type="entry name" value="Trypsin-like serine proteases"/>
    <property type="match status" value="2"/>
</dbReference>
<organism evidence="5 6">
    <name type="scientific">Stagnihabitans tardus</name>
    <dbReference type="NCBI Taxonomy" id="2699202"/>
    <lineage>
        <taxon>Bacteria</taxon>
        <taxon>Pseudomonadati</taxon>
        <taxon>Pseudomonadota</taxon>
        <taxon>Alphaproteobacteria</taxon>
        <taxon>Rhodobacterales</taxon>
        <taxon>Paracoccaceae</taxon>
        <taxon>Stagnihabitans</taxon>
    </lineage>
</organism>
<dbReference type="GO" id="GO:0006508">
    <property type="term" value="P:proteolysis"/>
    <property type="evidence" value="ECO:0007669"/>
    <property type="project" value="UniProtKB-KW"/>
</dbReference>
<keyword evidence="1 3" id="KW-0732">Signal</keyword>
<keyword evidence="5" id="KW-0645">Protease</keyword>
<dbReference type="Proteomes" id="UP001193501">
    <property type="component" value="Unassembled WGS sequence"/>
</dbReference>
<proteinExistence type="predicted"/>
<sequence>MRAAALFWKTAFAIALALPAAAEAPLVALNTLNDSKGWEAVGKLVLGDRGFCTGALIGPQLVLTAAHCLFDKETGARLKPEEIKFLAGWQNGRAEAYRGVRQAVAHPDYAYGGEDALDRVADDIALIELDQPILLPGVKPFAVGRAPGAGERVGVVSYAQERAETPSLQEDCSVVDRQEGILVMTCDVDFGSSGAPVFRIGPEGVEIVSVVSAKADLQGQKVALGSGLEIPLKALTKALKQADHRPGNVQVLSGGQASGSAKFVKPPATEAP</sequence>
<feature type="chain" id="PRO_5042269271" evidence="3">
    <location>
        <begin position="23"/>
        <end position="272"/>
    </location>
</feature>
<dbReference type="AlphaFoldDB" id="A0AAE4Y6B7"/>
<dbReference type="InterPro" id="IPR001314">
    <property type="entry name" value="Peptidase_S1A"/>
</dbReference>
<dbReference type="InterPro" id="IPR043504">
    <property type="entry name" value="Peptidase_S1_PA_chymotrypsin"/>
</dbReference>
<dbReference type="RefSeq" id="WP_168773448.1">
    <property type="nucleotide sequence ID" value="NZ_JAABNR010000002.1"/>
</dbReference>
<evidence type="ECO:0000313" key="5">
    <source>
        <dbReference type="EMBL" id="NBZ86652.1"/>
    </source>
</evidence>
<dbReference type="Pfam" id="PF00089">
    <property type="entry name" value="Trypsin"/>
    <property type="match status" value="1"/>
</dbReference>
<dbReference type="GO" id="GO:0004252">
    <property type="term" value="F:serine-type endopeptidase activity"/>
    <property type="evidence" value="ECO:0007669"/>
    <property type="project" value="InterPro"/>
</dbReference>
<evidence type="ECO:0000256" key="1">
    <source>
        <dbReference type="ARBA" id="ARBA00022729"/>
    </source>
</evidence>
<dbReference type="InterPro" id="IPR001254">
    <property type="entry name" value="Trypsin_dom"/>
</dbReference>
<feature type="compositionally biased region" description="Polar residues" evidence="2">
    <location>
        <begin position="250"/>
        <end position="259"/>
    </location>
</feature>